<dbReference type="SUPFAM" id="SSF52540">
    <property type="entry name" value="P-loop containing nucleoside triphosphate hydrolases"/>
    <property type="match status" value="1"/>
</dbReference>
<dbReference type="PANTHER" id="PTHR35807">
    <property type="entry name" value="TRANSCRIPTIONAL REGULATOR REDD-RELATED"/>
    <property type="match status" value="1"/>
</dbReference>
<dbReference type="Pfam" id="PF13424">
    <property type="entry name" value="TPR_12"/>
    <property type="match status" value="1"/>
</dbReference>
<evidence type="ECO:0000256" key="1">
    <source>
        <dbReference type="ARBA" id="ARBA00005820"/>
    </source>
</evidence>
<dbReference type="SUPFAM" id="SSF46894">
    <property type="entry name" value="C-terminal effector domain of the bipartite response regulators"/>
    <property type="match status" value="1"/>
</dbReference>
<dbReference type="GO" id="GO:0043531">
    <property type="term" value="F:ADP binding"/>
    <property type="evidence" value="ECO:0007669"/>
    <property type="project" value="InterPro"/>
</dbReference>
<evidence type="ECO:0000256" key="2">
    <source>
        <dbReference type="ARBA" id="ARBA00023015"/>
    </source>
</evidence>
<dbReference type="EMBL" id="JAAMPJ010000003">
    <property type="protein sequence ID" value="NGY59920.1"/>
    <property type="molecule type" value="Genomic_DNA"/>
</dbReference>
<dbReference type="GO" id="GO:0006355">
    <property type="term" value="P:regulation of DNA-templated transcription"/>
    <property type="evidence" value="ECO:0007669"/>
    <property type="project" value="InterPro"/>
</dbReference>
<dbReference type="Gene3D" id="1.25.40.10">
    <property type="entry name" value="Tetratricopeptide repeat domain"/>
    <property type="match status" value="2"/>
</dbReference>
<keyword evidence="4" id="KW-0804">Transcription</keyword>
<dbReference type="SMART" id="SM01043">
    <property type="entry name" value="BTAD"/>
    <property type="match status" value="1"/>
</dbReference>
<evidence type="ECO:0000313" key="8">
    <source>
        <dbReference type="Proteomes" id="UP000481360"/>
    </source>
</evidence>
<dbReference type="PANTHER" id="PTHR35807:SF1">
    <property type="entry name" value="TRANSCRIPTIONAL REGULATOR REDD"/>
    <property type="match status" value="1"/>
</dbReference>
<organism evidence="7 8">
    <name type="scientific">Lentzea alba</name>
    <dbReference type="NCBI Taxonomy" id="2714351"/>
    <lineage>
        <taxon>Bacteria</taxon>
        <taxon>Bacillati</taxon>
        <taxon>Actinomycetota</taxon>
        <taxon>Actinomycetes</taxon>
        <taxon>Pseudonocardiales</taxon>
        <taxon>Pseudonocardiaceae</taxon>
        <taxon>Lentzea</taxon>
    </lineage>
</organism>
<name>A0A7C9VYB2_9PSEU</name>
<dbReference type="CDD" id="cd15831">
    <property type="entry name" value="BTAD"/>
    <property type="match status" value="1"/>
</dbReference>
<dbReference type="InterPro" id="IPR005158">
    <property type="entry name" value="BTAD"/>
</dbReference>
<proteinExistence type="inferred from homology"/>
<dbReference type="AlphaFoldDB" id="A0A7C9VYB2"/>
<dbReference type="PROSITE" id="PS51755">
    <property type="entry name" value="OMPR_PHOB"/>
    <property type="match status" value="1"/>
</dbReference>
<dbReference type="Pfam" id="PF13374">
    <property type="entry name" value="TPR_10"/>
    <property type="match status" value="1"/>
</dbReference>
<dbReference type="InterPro" id="IPR027417">
    <property type="entry name" value="P-loop_NTPase"/>
</dbReference>
<dbReference type="InterPro" id="IPR019734">
    <property type="entry name" value="TPR_rpt"/>
</dbReference>
<feature type="domain" description="OmpR/PhoB-type" evidence="6">
    <location>
        <begin position="1"/>
        <end position="88"/>
    </location>
</feature>
<feature type="DNA-binding region" description="OmpR/PhoB-type" evidence="5">
    <location>
        <begin position="1"/>
        <end position="88"/>
    </location>
</feature>
<protein>
    <submittedName>
        <fullName evidence="7">Tetratricopeptide repeat protein</fullName>
    </submittedName>
</protein>
<dbReference type="InterPro" id="IPR051677">
    <property type="entry name" value="AfsR-DnrI-RedD_regulator"/>
</dbReference>
<dbReference type="Pfam" id="PF03704">
    <property type="entry name" value="BTAD"/>
    <property type="match status" value="1"/>
</dbReference>
<dbReference type="PRINTS" id="PR00364">
    <property type="entry name" value="DISEASERSIST"/>
</dbReference>
<sequence length="868" mass="95317">MTFEFGLLGDLEVRVDGLLVDIGHVKQRSVLVALLAEQGSPVPLDRLIDRVWGEQATARARDTLYVYLSKLRQVLDIQREPGGYRLRADSVDLHRFRTLVTQARGQADERALELLDEAIGLWRGPALAGLDSPWLAEFREELNVERVEAELDRNDLAIKLGRAVLPELLKAAEQRPVDERLIGQVMLALHRAGNSAEALRHYEALRQRLADELGVDPGAPLRVLHEHILTAEPARTPRQLPAPHQWFSGRAAELTEVRGEGVTVIAGAGGVGKTALAVQWAHQHLDDYPDGQLYVDLRGFDPSGEPVTTEAALRGFLDALGESGGEVSANRYRSLVAGRRLLVLLDNARDTEQVTGLLPGNGSCAVLVTSRNRMPGLLTAGAHLVPLDVLGASEAREFLTSRLGRARVAVDPGDLSELLWWCGGLPLALGIVAARAAMNPGLPLSVLADELAEGRLDALDAGEVGANLRAVFSWSRDALSAEAAALFALLGLIPSTDASLAAIEALSDRPRTRMVLRELENAHLVHQHVPGRYRMHDLVRLYAADLAGENTEALHRFTDHLLRRAGAGALTLEPHRPLPELEPCERFSDSAAAMRWFDEEHESLLAVQRVAAERGWHETTWLLARTMNHYHRRRGRSGDELTTWHLGLSAAEHLGDKTKQAAAHLCVGLIHAQLSHSTLAQDHLARCLELHDEDDFEARAGAHRAIAWAMEHAGDFAGALDHALDALDGFRKADLPMREAEALNEVGWRYACLHRYADAADYCEQAMTLSRKLGHVECEAATLDSLAHIAHHDGRHADAIAHYHESLTRYRELDNSYEEATVLHHLGDVHAALNQHGEARELWDRALTLYLAQGRTNDATALAEVLGS</sequence>
<comment type="caution">
    <text evidence="7">The sequence shown here is derived from an EMBL/GenBank/DDBJ whole genome shotgun (WGS) entry which is preliminary data.</text>
</comment>
<dbReference type="SMART" id="SM00862">
    <property type="entry name" value="Trans_reg_C"/>
    <property type="match status" value="1"/>
</dbReference>
<gene>
    <name evidence="7" type="ORF">G7043_13400</name>
</gene>
<keyword evidence="2" id="KW-0805">Transcription regulation</keyword>
<accession>A0A7C9VYB2</accession>
<dbReference type="InterPro" id="IPR036388">
    <property type="entry name" value="WH-like_DNA-bd_sf"/>
</dbReference>
<dbReference type="GO" id="GO:0000160">
    <property type="term" value="P:phosphorelay signal transduction system"/>
    <property type="evidence" value="ECO:0007669"/>
    <property type="project" value="InterPro"/>
</dbReference>
<evidence type="ECO:0000256" key="4">
    <source>
        <dbReference type="ARBA" id="ARBA00023163"/>
    </source>
</evidence>
<dbReference type="Pfam" id="PF00486">
    <property type="entry name" value="Trans_reg_C"/>
    <property type="match status" value="1"/>
</dbReference>
<keyword evidence="3 5" id="KW-0238">DNA-binding</keyword>
<keyword evidence="8" id="KW-1185">Reference proteome</keyword>
<dbReference type="RefSeq" id="WP_166045940.1">
    <property type="nucleotide sequence ID" value="NZ_JAAMPJ010000003.1"/>
</dbReference>
<dbReference type="InterPro" id="IPR016032">
    <property type="entry name" value="Sig_transdc_resp-reg_C-effctor"/>
</dbReference>
<evidence type="ECO:0000259" key="6">
    <source>
        <dbReference type="PROSITE" id="PS51755"/>
    </source>
</evidence>
<dbReference type="Proteomes" id="UP000481360">
    <property type="component" value="Unassembled WGS sequence"/>
</dbReference>
<dbReference type="InterPro" id="IPR011990">
    <property type="entry name" value="TPR-like_helical_dom_sf"/>
</dbReference>
<evidence type="ECO:0000256" key="3">
    <source>
        <dbReference type="ARBA" id="ARBA00023125"/>
    </source>
</evidence>
<dbReference type="Gene3D" id="1.10.10.10">
    <property type="entry name" value="Winged helix-like DNA-binding domain superfamily/Winged helix DNA-binding domain"/>
    <property type="match status" value="1"/>
</dbReference>
<dbReference type="SMART" id="SM00028">
    <property type="entry name" value="TPR"/>
    <property type="match status" value="4"/>
</dbReference>
<comment type="similarity">
    <text evidence="1">Belongs to the AfsR/DnrI/RedD regulatory family.</text>
</comment>
<evidence type="ECO:0000256" key="5">
    <source>
        <dbReference type="PROSITE-ProRule" id="PRU01091"/>
    </source>
</evidence>
<evidence type="ECO:0000313" key="7">
    <source>
        <dbReference type="EMBL" id="NGY59920.1"/>
    </source>
</evidence>
<reference evidence="7 8" key="1">
    <citation type="submission" date="2020-03" db="EMBL/GenBank/DDBJ databases">
        <title>Isolation and identification of active actinomycetes.</title>
        <authorList>
            <person name="Sun X."/>
        </authorList>
    </citation>
    <scope>NUCLEOTIDE SEQUENCE [LARGE SCALE GENOMIC DNA]</scope>
    <source>
        <strain evidence="7 8">NEAU-D13</strain>
    </source>
</reference>
<dbReference type="GO" id="GO:0003677">
    <property type="term" value="F:DNA binding"/>
    <property type="evidence" value="ECO:0007669"/>
    <property type="project" value="UniProtKB-UniRule"/>
</dbReference>
<dbReference type="InterPro" id="IPR001867">
    <property type="entry name" value="OmpR/PhoB-type_DNA-bd"/>
</dbReference>
<dbReference type="SUPFAM" id="SSF48452">
    <property type="entry name" value="TPR-like"/>
    <property type="match status" value="2"/>
</dbReference>